<dbReference type="AlphaFoldDB" id="A0A2Z6E4Z9"/>
<keyword evidence="2" id="KW-1185">Reference proteome</keyword>
<gene>
    <name evidence="1" type="ORF">ALSL_1152</name>
</gene>
<evidence type="ECO:0008006" key="3">
    <source>
        <dbReference type="Google" id="ProtNLM"/>
    </source>
</evidence>
<accession>A0A2Z6E4Z9</accession>
<protein>
    <recommendedName>
        <fullName evidence="3">Transmembrane protein</fullName>
    </recommendedName>
</protein>
<organism evidence="1 2">
    <name type="scientific">Aerosticca soli</name>
    <dbReference type="NCBI Taxonomy" id="2010829"/>
    <lineage>
        <taxon>Bacteria</taxon>
        <taxon>Pseudomonadati</taxon>
        <taxon>Pseudomonadota</taxon>
        <taxon>Gammaproteobacteria</taxon>
        <taxon>Lysobacterales</taxon>
        <taxon>Rhodanobacteraceae</taxon>
        <taxon>Aerosticca</taxon>
    </lineage>
</organism>
<dbReference type="Proteomes" id="UP000270530">
    <property type="component" value="Chromosome"/>
</dbReference>
<sequence length="120" mass="13247">MTLIGFLFVLAIVGFFGYMAMKLVPAYTEYMGVSKAMSQIASGGMEGKTLDDVRRDLLYKMGFQYVDDATIKPSDITLDRAGNGATLRVAYDKVVPFLYNISFLLHFEKSVQLQGAPTGQ</sequence>
<name>A0A2Z6E4Z9_9GAMM</name>
<dbReference type="Pfam" id="PF16137">
    <property type="entry name" value="DUF4845"/>
    <property type="match status" value="1"/>
</dbReference>
<proteinExistence type="predicted"/>
<evidence type="ECO:0000313" key="1">
    <source>
        <dbReference type="EMBL" id="BBD79814.1"/>
    </source>
</evidence>
<evidence type="ECO:0000313" key="2">
    <source>
        <dbReference type="Proteomes" id="UP000270530"/>
    </source>
</evidence>
<dbReference type="KEGG" id="rbd:ALSL_1152"/>
<dbReference type="InterPro" id="IPR032314">
    <property type="entry name" value="DUF4845"/>
</dbReference>
<dbReference type="EMBL" id="AP018560">
    <property type="protein sequence ID" value="BBD79814.1"/>
    <property type="molecule type" value="Genomic_DNA"/>
</dbReference>
<reference evidence="2" key="2">
    <citation type="submission" date="2018-06" db="EMBL/GenBank/DDBJ databases">
        <title>Genome sequence of Rhodanobacteraceae bacterium strain Dysh456.</title>
        <authorList>
            <person name="Fukui M."/>
        </authorList>
    </citation>
    <scope>NUCLEOTIDE SEQUENCE [LARGE SCALE GENOMIC DNA]</scope>
    <source>
        <strain evidence="2">Dysh456</strain>
    </source>
</reference>
<reference evidence="2" key="1">
    <citation type="submission" date="2018-04" db="EMBL/GenBank/DDBJ databases">
        <authorList>
            <person name="Watanabe M."/>
            <person name="Kojima H."/>
        </authorList>
    </citation>
    <scope>NUCLEOTIDE SEQUENCE [LARGE SCALE GENOMIC DNA]</scope>
    <source>
        <strain evidence="2">Dysh456</strain>
    </source>
</reference>